<dbReference type="Proteomes" id="UP000185829">
    <property type="component" value="Unassembled WGS sequence"/>
</dbReference>
<feature type="transmembrane region" description="Helical" evidence="7">
    <location>
        <begin position="42"/>
        <end position="60"/>
    </location>
</feature>
<protein>
    <submittedName>
        <fullName evidence="10">Uncharacterized membrane protein YcaP, DUF421 family</fullName>
    </submittedName>
</protein>
<dbReference type="InterPro" id="IPR007353">
    <property type="entry name" value="DUF421"/>
</dbReference>
<evidence type="ECO:0000256" key="2">
    <source>
        <dbReference type="ARBA" id="ARBA00006448"/>
    </source>
</evidence>
<name>A0A9X8R251_9BACI</name>
<accession>A0A9X8R251</accession>
<feature type="domain" description="YetF C-terminal" evidence="8">
    <location>
        <begin position="90"/>
        <end position="222"/>
    </location>
</feature>
<dbReference type="Pfam" id="PF04239">
    <property type="entry name" value="DUF421"/>
    <property type="match status" value="1"/>
</dbReference>
<dbReference type="AlphaFoldDB" id="A0A9X8R251"/>
<sequence>MDFFNSQETLTAIQWTLRAIISFFFLLFSVKLMGQRSISQLRLLDFIMALIIGNILAHPLSDERLGLKGSMITTFALVILYIISVFTSLKWGKLRKFFDSAPFPLIENGQIIYKSLARARISIDDLLSELRKEKVEDIQKVSLALWEPGGTISLFLYPQYEAVTPADMHLATNAFHFPKTIIKEGKIDSKELNRGGKDEEWLKKKIKTTYNADVNDILLATLDNNENLKVFFYK</sequence>
<comment type="caution">
    <text evidence="10">The sequence shown here is derived from an EMBL/GenBank/DDBJ whole genome shotgun (WGS) entry which is preliminary data.</text>
</comment>
<evidence type="ECO:0000259" key="9">
    <source>
        <dbReference type="Pfam" id="PF20730"/>
    </source>
</evidence>
<evidence type="ECO:0000313" key="10">
    <source>
        <dbReference type="EMBL" id="SIQ09353.1"/>
    </source>
</evidence>
<evidence type="ECO:0000313" key="11">
    <source>
        <dbReference type="Proteomes" id="UP000185829"/>
    </source>
</evidence>
<evidence type="ECO:0000256" key="5">
    <source>
        <dbReference type="ARBA" id="ARBA00022989"/>
    </source>
</evidence>
<dbReference type="RefSeq" id="WP_076364494.1">
    <property type="nucleotide sequence ID" value="NZ_FTMX01000001.1"/>
</dbReference>
<comment type="subcellular location">
    <subcellularLocation>
        <location evidence="1">Cell membrane</location>
        <topology evidence="1">Multi-pass membrane protein</topology>
    </subcellularLocation>
</comment>
<keyword evidence="6 7" id="KW-0472">Membrane</keyword>
<evidence type="ECO:0000256" key="7">
    <source>
        <dbReference type="SAM" id="Phobius"/>
    </source>
</evidence>
<dbReference type="GO" id="GO:0005886">
    <property type="term" value="C:plasma membrane"/>
    <property type="evidence" value="ECO:0007669"/>
    <property type="project" value="UniProtKB-SubCell"/>
</dbReference>
<feature type="transmembrane region" description="Helical" evidence="7">
    <location>
        <begin position="72"/>
        <end position="89"/>
    </location>
</feature>
<comment type="similarity">
    <text evidence="2">Belongs to the UPF0702 family.</text>
</comment>
<dbReference type="InterPro" id="IPR048454">
    <property type="entry name" value="YetF_N"/>
</dbReference>
<dbReference type="Gene3D" id="3.30.240.20">
    <property type="entry name" value="bsu07140 like domains"/>
    <property type="match status" value="2"/>
</dbReference>
<reference evidence="10 11" key="1">
    <citation type="submission" date="2017-01" db="EMBL/GenBank/DDBJ databases">
        <authorList>
            <person name="Varghese N."/>
            <person name="Submissions S."/>
        </authorList>
    </citation>
    <scope>NUCLEOTIDE SEQUENCE [LARGE SCALE GENOMIC DNA]</scope>
    <source>
        <strain evidence="10 11">RUG2-6</strain>
    </source>
</reference>
<keyword evidence="4 7" id="KW-0812">Transmembrane</keyword>
<gene>
    <name evidence="10" type="ORF">SAMN05878482_101319</name>
</gene>
<evidence type="ECO:0000256" key="6">
    <source>
        <dbReference type="ARBA" id="ARBA00023136"/>
    </source>
</evidence>
<proteinExistence type="inferred from homology"/>
<dbReference type="PANTHER" id="PTHR34582">
    <property type="entry name" value="UPF0702 TRANSMEMBRANE PROTEIN YCAP"/>
    <property type="match status" value="1"/>
</dbReference>
<evidence type="ECO:0000259" key="8">
    <source>
        <dbReference type="Pfam" id="PF04239"/>
    </source>
</evidence>
<evidence type="ECO:0000256" key="4">
    <source>
        <dbReference type="ARBA" id="ARBA00022692"/>
    </source>
</evidence>
<dbReference type="InterPro" id="IPR023090">
    <property type="entry name" value="UPF0702_alpha/beta_dom_sf"/>
</dbReference>
<feature type="domain" description="YetF-like N-terminal transmembrane" evidence="9">
    <location>
        <begin position="14"/>
        <end position="80"/>
    </location>
</feature>
<feature type="transmembrane region" description="Helical" evidence="7">
    <location>
        <begin position="12"/>
        <end position="30"/>
    </location>
</feature>
<dbReference type="PANTHER" id="PTHR34582:SF5">
    <property type="entry name" value="UPF0702 TRANSMEMBRANE PROTEIN YETF"/>
    <property type="match status" value="1"/>
</dbReference>
<dbReference type="Pfam" id="PF20730">
    <property type="entry name" value="YetF_N"/>
    <property type="match status" value="1"/>
</dbReference>
<dbReference type="EMBL" id="FTMX01000001">
    <property type="protein sequence ID" value="SIQ09353.1"/>
    <property type="molecule type" value="Genomic_DNA"/>
</dbReference>
<keyword evidence="3" id="KW-1003">Cell membrane</keyword>
<evidence type="ECO:0000256" key="1">
    <source>
        <dbReference type="ARBA" id="ARBA00004651"/>
    </source>
</evidence>
<keyword evidence="5 7" id="KW-1133">Transmembrane helix</keyword>
<organism evidence="10 11">
    <name type="scientific">Peribacillus simplex</name>
    <dbReference type="NCBI Taxonomy" id="1478"/>
    <lineage>
        <taxon>Bacteria</taxon>
        <taxon>Bacillati</taxon>
        <taxon>Bacillota</taxon>
        <taxon>Bacilli</taxon>
        <taxon>Bacillales</taxon>
        <taxon>Bacillaceae</taxon>
        <taxon>Peribacillus</taxon>
    </lineage>
</organism>
<evidence type="ECO:0000256" key="3">
    <source>
        <dbReference type="ARBA" id="ARBA00022475"/>
    </source>
</evidence>